<evidence type="ECO:0000256" key="1">
    <source>
        <dbReference type="ARBA" id="ARBA00005466"/>
    </source>
</evidence>
<comment type="caution">
    <text evidence="7">The sequence shown here is derived from an EMBL/GenBank/DDBJ whole genome shotgun (WGS) entry which is preliminary data.</text>
</comment>
<dbReference type="GO" id="GO:0016491">
    <property type="term" value="F:oxidoreductase activity"/>
    <property type="evidence" value="ECO:0007669"/>
    <property type="project" value="UniProtKB-KW"/>
</dbReference>
<dbReference type="SUPFAM" id="SSF56176">
    <property type="entry name" value="FAD-binding/transporter-associated domain-like"/>
    <property type="match status" value="1"/>
</dbReference>
<dbReference type="PROSITE" id="PS51387">
    <property type="entry name" value="FAD_PCMH"/>
    <property type="match status" value="1"/>
</dbReference>
<dbReference type="AlphaFoldDB" id="A0AAN6E051"/>
<dbReference type="Pfam" id="PF01565">
    <property type="entry name" value="FAD_binding_4"/>
    <property type="match status" value="1"/>
</dbReference>
<keyword evidence="8" id="KW-1185">Reference proteome</keyword>
<dbReference type="PANTHER" id="PTHR42973">
    <property type="entry name" value="BINDING OXIDOREDUCTASE, PUTATIVE (AFU_ORTHOLOGUE AFUA_1G17690)-RELATED"/>
    <property type="match status" value="1"/>
</dbReference>
<keyword evidence="3" id="KW-0274">FAD</keyword>
<dbReference type="InterPro" id="IPR050416">
    <property type="entry name" value="FAD-linked_Oxidoreductase"/>
</dbReference>
<evidence type="ECO:0000259" key="6">
    <source>
        <dbReference type="PROSITE" id="PS51387"/>
    </source>
</evidence>
<dbReference type="InterPro" id="IPR016166">
    <property type="entry name" value="FAD-bd_PCMH"/>
</dbReference>
<evidence type="ECO:0000256" key="3">
    <source>
        <dbReference type="ARBA" id="ARBA00022827"/>
    </source>
</evidence>
<gene>
    <name evidence="7" type="ORF">EDD36DRAFT_231964</name>
</gene>
<sequence length="492" mass="53994">MARYFSIVALLAVTMSATAALSNTSLAACDELVNLYPGLILFPNSTNYTSQATNFWDKRSDLQPTCIFIPSDVDQVISAMKVFHDKQAHFAVRGGGHMNYPGANNVDDGILVTLARITERKISTDPSTIEVGPGNRWVDVYTELDPYGRYAIGGRLKTIGVPGLTLIGGFHYFNNKYGWAMDNVVSYDVVLGNGTLVTANSTTHNDLFWALKGGANNFGVVTKFTLKTYPIDQISTTTQAFNESAVPAFIAAVCDFAEADDPTLGAGAVISIQYNATTKVVAPSILGVQEGTESPPSRFVNFSAIPAVSMVQKVTTPLEWASTLDTPNQMFRVQFGHHTMKPVADEVYGLYEIWKDAVDQIADVEGLYPTFVLNVIPKSANTIAKNNGIGNVWGSDDDQSWIIYQTSTAWALPEDDLRMTAWSRSLIELMHTLIKAKGLASEFLYMGDAGEYQDPFAGFPVENVERLKAIRRDYDPDKTFQRLNWGGFKLGF</sequence>
<evidence type="ECO:0000256" key="2">
    <source>
        <dbReference type="ARBA" id="ARBA00022630"/>
    </source>
</evidence>
<evidence type="ECO:0000256" key="4">
    <source>
        <dbReference type="ARBA" id="ARBA00023002"/>
    </source>
</evidence>
<keyword evidence="2" id="KW-0285">Flavoprotein</keyword>
<dbReference type="InterPro" id="IPR036318">
    <property type="entry name" value="FAD-bd_PCMH-like_sf"/>
</dbReference>
<feature type="chain" id="PRO_5042934118" evidence="5">
    <location>
        <begin position="21"/>
        <end position="492"/>
    </location>
</feature>
<dbReference type="EMBL" id="MU404353">
    <property type="protein sequence ID" value="KAI1614567.1"/>
    <property type="molecule type" value="Genomic_DNA"/>
</dbReference>
<dbReference type="PANTHER" id="PTHR42973:SF53">
    <property type="entry name" value="FAD-BINDING PCMH-TYPE DOMAIN-CONTAINING PROTEIN-RELATED"/>
    <property type="match status" value="1"/>
</dbReference>
<evidence type="ECO:0000256" key="5">
    <source>
        <dbReference type="SAM" id="SignalP"/>
    </source>
</evidence>
<accession>A0AAN6E051</accession>
<organism evidence="7 8">
    <name type="scientific">Exophiala viscosa</name>
    <dbReference type="NCBI Taxonomy" id="2486360"/>
    <lineage>
        <taxon>Eukaryota</taxon>
        <taxon>Fungi</taxon>
        <taxon>Dikarya</taxon>
        <taxon>Ascomycota</taxon>
        <taxon>Pezizomycotina</taxon>
        <taxon>Eurotiomycetes</taxon>
        <taxon>Chaetothyriomycetidae</taxon>
        <taxon>Chaetothyriales</taxon>
        <taxon>Herpotrichiellaceae</taxon>
        <taxon>Exophiala</taxon>
    </lineage>
</organism>
<evidence type="ECO:0000313" key="7">
    <source>
        <dbReference type="EMBL" id="KAI1614567.1"/>
    </source>
</evidence>
<dbReference type="Gene3D" id="3.30.465.10">
    <property type="match status" value="1"/>
</dbReference>
<reference evidence="7" key="1">
    <citation type="journal article" date="2022" name="bioRxiv">
        <title>Deciphering the potential niche of two novel black yeast fungi from a biological soil crust based on their genomes, phenotypes, and melanin regulation.</title>
        <authorList>
            <consortium name="DOE Joint Genome Institute"/>
            <person name="Carr E.C."/>
            <person name="Barton Q."/>
            <person name="Grambo S."/>
            <person name="Sullivan M."/>
            <person name="Renfro C.M."/>
            <person name="Kuo A."/>
            <person name="Pangilinan J."/>
            <person name="Lipzen A."/>
            <person name="Keymanesh K."/>
            <person name="Savage E."/>
            <person name="Barry K."/>
            <person name="Grigoriev I.V."/>
            <person name="Riekhof W.R."/>
            <person name="Harris S.S."/>
        </authorList>
    </citation>
    <scope>NUCLEOTIDE SEQUENCE</scope>
    <source>
        <strain evidence="7">JF 03-4F</strain>
    </source>
</reference>
<feature type="signal peptide" evidence="5">
    <location>
        <begin position="1"/>
        <end position="20"/>
    </location>
</feature>
<dbReference type="GO" id="GO:0071949">
    <property type="term" value="F:FAD binding"/>
    <property type="evidence" value="ECO:0007669"/>
    <property type="project" value="InterPro"/>
</dbReference>
<dbReference type="PROSITE" id="PS51257">
    <property type="entry name" value="PROKAR_LIPOPROTEIN"/>
    <property type="match status" value="1"/>
</dbReference>
<comment type="similarity">
    <text evidence="1">Belongs to the oxygen-dependent FAD-linked oxidoreductase family.</text>
</comment>
<dbReference type="InterPro" id="IPR016169">
    <property type="entry name" value="FAD-bd_PCMH_sub2"/>
</dbReference>
<dbReference type="InterPro" id="IPR006094">
    <property type="entry name" value="Oxid_FAD_bind_N"/>
</dbReference>
<protein>
    <submittedName>
        <fullName evidence="7">FAD binding domain protein</fullName>
    </submittedName>
</protein>
<feature type="domain" description="FAD-binding PCMH-type" evidence="6">
    <location>
        <begin position="60"/>
        <end position="231"/>
    </location>
</feature>
<name>A0AAN6E051_9EURO</name>
<evidence type="ECO:0000313" key="8">
    <source>
        <dbReference type="Proteomes" id="UP001203852"/>
    </source>
</evidence>
<keyword evidence="4" id="KW-0560">Oxidoreductase</keyword>
<proteinExistence type="inferred from homology"/>
<keyword evidence="5" id="KW-0732">Signal</keyword>
<dbReference type="Proteomes" id="UP001203852">
    <property type="component" value="Unassembled WGS sequence"/>
</dbReference>